<protein>
    <recommendedName>
        <fullName evidence="1">DUF58 domain-containing protein</fullName>
    </recommendedName>
</protein>
<dbReference type="EMBL" id="CP003359">
    <property type="protein sequence ID" value="AGB40891.1"/>
    <property type="molecule type" value="Genomic_DNA"/>
</dbReference>
<reference evidence="3" key="1">
    <citation type="submission" date="2012-02" db="EMBL/GenBank/DDBJ databases">
        <title>The complete genome of Halobacteroides halobius DSM 5150.</title>
        <authorList>
            <person name="Lucas S."/>
            <person name="Copeland A."/>
            <person name="Lapidus A."/>
            <person name="Glavina del Rio T."/>
            <person name="Dalin E."/>
            <person name="Tice H."/>
            <person name="Bruce D."/>
            <person name="Goodwin L."/>
            <person name="Pitluck S."/>
            <person name="Peters L."/>
            <person name="Mikhailova N."/>
            <person name="Gu W."/>
            <person name="Kyrpides N."/>
            <person name="Mavromatis K."/>
            <person name="Ivanova N."/>
            <person name="Brettin T."/>
            <person name="Detter J.C."/>
            <person name="Han C."/>
            <person name="Larimer F."/>
            <person name="Land M."/>
            <person name="Hauser L."/>
            <person name="Markowitz V."/>
            <person name="Cheng J.-F."/>
            <person name="Hugenholtz P."/>
            <person name="Woyke T."/>
            <person name="Wu D."/>
            <person name="Tindall B."/>
            <person name="Pomrenke H."/>
            <person name="Brambilla E."/>
            <person name="Klenk H.-P."/>
            <person name="Eisen J.A."/>
        </authorList>
    </citation>
    <scope>NUCLEOTIDE SEQUENCE [LARGE SCALE GENOMIC DNA]</scope>
    <source>
        <strain evidence="3">ATCC 35273 / DSM 5150 / MD-1</strain>
    </source>
</reference>
<dbReference type="Proteomes" id="UP000010880">
    <property type="component" value="Chromosome"/>
</dbReference>
<evidence type="ECO:0000313" key="3">
    <source>
        <dbReference type="Proteomes" id="UP000010880"/>
    </source>
</evidence>
<dbReference type="STRING" id="748449.Halha_0930"/>
<accession>L0K7B2</accession>
<evidence type="ECO:0000259" key="1">
    <source>
        <dbReference type="Pfam" id="PF01882"/>
    </source>
</evidence>
<sequence length="391" mass="44397">MKYFLIFAIIVILLAPVSGVYELYYLAYISLALPLVLVFLIKQGVKNLKVERVVNKDRIFATESSKVKLNLINQGIWPIFWLSYKERVPIQLHPPLKGEVISLGSFAEYGLEYTLQGRQRGMYDLGPVRVKLGDGLGFIETELKFDAKEKLIVYPNILPLDDLGLPSRIAFGDLIWPQRIYRDPTSFRGLREYQLGDQLKDVYWTASASTGELMVKEYESTVTLKNLILLNLNQDDYGVKRLKLQVESAIEVAASLAKYLIEVNQTVGLATNGCDPLAKREFIKPGQGSGHLMEIMELLARVEPTEDKSFLPFISQYSHQVSPGSTLLIITKVDSEELIKTALQLCKQGLNIVLIVLGREVFHPQYLNKSYTESLVIYQLNRKEDIYAWGR</sequence>
<evidence type="ECO:0000313" key="2">
    <source>
        <dbReference type="EMBL" id="AGB40891.1"/>
    </source>
</evidence>
<dbReference type="eggNOG" id="COG1721">
    <property type="taxonomic scope" value="Bacteria"/>
</dbReference>
<name>L0K7B2_HALHC</name>
<proteinExistence type="predicted"/>
<dbReference type="InterPro" id="IPR002881">
    <property type="entry name" value="DUF58"/>
</dbReference>
<dbReference type="HOGENOM" id="CLU_026152_3_0_9"/>
<dbReference type="Pfam" id="PF01882">
    <property type="entry name" value="DUF58"/>
    <property type="match status" value="1"/>
</dbReference>
<dbReference type="PANTHER" id="PTHR34351">
    <property type="entry name" value="SLR1927 PROTEIN-RELATED"/>
    <property type="match status" value="1"/>
</dbReference>
<feature type="domain" description="DUF58" evidence="1">
    <location>
        <begin position="190"/>
        <end position="310"/>
    </location>
</feature>
<dbReference type="KEGG" id="hhl:Halha_0930"/>
<dbReference type="RefSeq" id="WP_015326616.1">
    <property type="nucleotide sequence ID" value="NC_019978.1"/>
</dbReference>
<dbReference type="AlphaFoldDB" id="L0K7B2"/>
<dbReference type="OrthoDB" id="9789943at2"/>
<gene>
    <name evidence="2" type="ordered locus">Halha_0930</name>
</gene>
<keyword evidence="3" id="KW-1185">Reference proteome</keyword>
<organism evidence="2 3">
    <name type="scientific">Halobacteroides halobius (strain ATCC 35273 / DSM 5150 / MD-1)</name>
    <dbReference type="NCBI Taxonomy" id="748449"/>
    <lineage>
        <taxon>Bacteria</taxon>
        <taxon>Bacillati</taxon>
        <taxon>Bacillota</taxon>
        <taxon>Clostridia</taxon>
        <taxon>Halanaerobiales</taxon>
        <taxon>Halobacteroidaceae</taxon>
        <taxon>Halobacteroides</taxon>
    </lineage>
</organism>
<dbReference type="PANTHER" id="PTHR34351:SF2">
    <property type="entry name" value="DUF58 DOMAIN-CONTAINING PROTEIN"/>
    <property type="match status" value="1"/>
</dbReference>